<evidence type="ECO:0000313" key="3">
    <source>
        <dbReference type="Proteomes" id="UP000198221"/>
    </source>
</evidence>
<name>A0A1C5IGK4_9ACTN</name>
<dbReference type="OrthoDB" id="3391576at2"/>
<sequence length="86" mass="9018">MKIFNYERPAVMPAACAPLSAVRVAVAATRPSVPQVHQVQVQAELTLTVAPTGIQLPGTSGFTGKGIDGAKKRMDVRGVPPRGRPV</sequence>
<proteinExistence type="predicted"/>
<accession>A0A1C5IGK4</accession>
<reference evidence="3" key="1">
    <citation type="submission" date="2016-06" db="EMBL/GenBank/DDBJ databases">
        <authorList>
            <person name="Varghese N."/>
            <person name="Submissions Spin"/>
        </authorList>
    </citation>
    <scope>NUCLEOTIDE SEQUENCE [LARGE SCALE GENOMIC DNA]</scope>
    <source>
        <strain evidence="3">DSM 43819</strain>
    </source>
</reference>
<evidence type="ECO:0000256" key="1">
    <source>
        <dbReference type="SAM" id="MobiDB-lite"/>
    </source>
</evidence>
<feature type="region of interest" description="Disordered" evidence="1">
    <location>
        <begin position="58"/>
        <end position="86"/>
    </location>
</feature>
<evidence type="ECO:0000313" key="2">
    <source>
        <dbReference type="EMBL" id="SCG57517.1"/>
    </source>
</evidence>
<dbReference type="EMBL" id="LT607754">
    <property type="protein sequence ID" value="SCG57517.1"/>
    <property type="molecule type" value="Genomic_DNA"/>
</dbReference>
<organism evidence="2 3">
    <name type="scientific">Micromonospora inositola</name>
    <dbReference type="NCBI Taxonomy" id="47865"/>
    <lineage>
        <taxon>Bacteria</taxon>
        <taxon>Bacillati</taxon>
        <taxon>Actinomycetota</taxon>
        <taxon>Actinomycetes</taxon>
        <taxon>Micromonosporales</taxon>
        <taxon>Micromonosporaceae</taxon>
        <taxon>Micromonospora</taxon>
    </lineage>
</organism>
<dbReference type="Proteomes" id="UP000198221">
    <property type="component" value="Chromosome I"/>
</dbReference>
<gene>
    <name evidence="2" type="ORF">GA0070613_2821</name>
</gene>
<dbReference type="AlphaFoldDB" id="A0A1C5IGK4"/>
<keyword evidence="3" id="KW-1185">Reference proteome</keyword>
<protein>
    <submittedName>
        <fullName evidence="2">Uncharacterized protein</fullName>
    </submittedName>
</protein>